<dbReference type="RefSeq" id="XP_018073139.1">
    <property type="nucleotide sequence ID" value="XM_018208009.1"/>
</dbReference>
<feature type="compositionally biased region" description="Basic residues" evidence="1">
    <location>
        <begin position="257"/>
        <end position="267"/>
    </location>
</feature>
<dbReference type="AlphaFoldDB" id="A0A194XF73"/>
<feature type="compositionally biased region" description="Basic and acidic residues" evidence="1">
    <location>
        <begin position="171"/>
        <end position="180"/>
    </location>
</feature>
<dbReference type="PANTHER" id="PTHR42081:SF1">
    <property type="entry name" value="ZINC FINGER PROTEIN DHHC DOMAIN CONTAINING PROTEIN"/>
    <property type="match status" value="1"/>
</dbReference>
<keyword evidence="4" id="KW-1185">Reference proteome</keyword>
<dbReference type="OrthoDB" id="3565265at2759"/>
<feature type="region of interest" description="Disordered" evidence="1">
    <location>
        <begin position="310"/>
        <end position="344"/>
    </location>
</feature>
<name>A0A194XF73_MOLSC</name>
<feature type="region of interest" description="Disordered" evidence="1">
    <location>
        <begin position="151"/>
        <end position="180"/>
    </location>
</feature>
<dbReference type="InterPro" id="IPR058348">
    <property type="entry name" value="DUF8035"/>
</dbReference>
<organism evidence="3 4">
    <name type="scientific">Mollisia scopiformis</name>
    <name type="common">Conifer needle endophyte fungus</name>
    <name type="synonym">Phialocephala scopiformis</name>
    <dbReference type="NCBI Taxonomy" id="149040"/>
    <lineage>
        <taxon>Eukaryota</taxon>
        <taxon>Fungi</taxon>
        <taxon>Dikarya</taxon>
        <taxon>Ascomycota</taxon>
        <taxon>Pezizomycotina</taxon>
        <taxon>Leotiomycetes</taxon>
        <taxon>Helotiales</taxon>
        <taxon>Mollisiaceae</taxon>
        <taxon>Mollisia</taxon>
    </lineage>
</organism>
<dbReference type="InParanoid" id="A0A194XF73"/>
<feature type="region of interest" description="Disordered" evidence="1">
    <location>
        <begin position="233"/>
        <end position="281"/>
    </location>
</feature>
<proteinExistence type="predicted"/>
<reference evidence="3 4" key="1">
    <citation type="submission" date="2015-10" db="EMBL/GenBank/DDBJ databases">
        <title>Full genome of DAOMC 229536 Phialocephala scopiformis, a fungal endophyte of spruce producing the potent anti-insectan compound rugulosin.</title>
        <authorList>
            <consortium name="DOE Joint Genome Institute"/>
            <person name="Walker A.K."/>
            <person name="Frasz S.L."/>
            <person name="Seifert K.A."/>
            <person name="Miller J.D."/>
            <person name="Mondo S.J."/>
            <person name="Labutti K."/>
            <person name="Lipzen A."/>
            <person name="Dockter R."/>
            <person name="Kennedy M."/>
            <person name="Grigoriev I.V."/>
            <person name="Spatafora J.W."/>
        </authorList>
    </citation>
    <scope>NUCLEOTIDE SEQUENCE [LARGE SCALE GENOMIC DNA]</scope>
    <source>
        <strain evidence="3 4">CBS 120377</strain>
    </source>
</reference>
<evidence type="ECO:0000259" key="2">
    <source>
        <dbReference type="Pfam" id="PF26118"/>
    </source>
</evidence>
<evidence type="ECO:0000313" key="4">
    <source>
        <dbReference type="Proteomes" id="UP000070700"/>
    </source>
</evidence>
<feature type="compositionally biased region" description="Basic and acidic residues" evidence="1">
    <location>
        <begin position="268"/>
        <end position="281"/>
    </location>
</feature>
<dbReference type="KEGG" id="psco:LY89DRAFT_505055"/>
<dbReference type="GeneID" id="28817735"/>
<dbReference type="Pfam" id="PF26118">
    <property type="entry name" value="DUF8035"/>
    <property type="match status" value="1"/>
</dbReference>
<feature type="compositionally biased region" description="Basic and acidic residues" evidence="1">
    <location>
        <begin position="237"/>
        <end position="256"/>
    </location>
</feature>
<gene>
    <name evidence="3" type="ORF">LY89DRAFT_505055</name>
</gene>
<protein>
    <recommendedName>
        <fullName evidence="2">DUF8035 domain-containing protein</fullName>
    </recommendedName>
</protein>
<dbReference type="PANTHER" id="PTHR42081">
    <property type="entry name" value="ZINC FINGER PROTEIN DHHC DOMAIN CONTAINING PROTEIN"/>
    <property type="match status" value="1"/>
</dbReference>
<accession>A0A194XF73</accession>
<evidence type="ECO:0000256" key="1">
    <source>
        <dbReference type="SAM" id="MobiDB-lite"/>
    </source>
</evidence>
<dbReference type="Proteomes" id="UP000070700">
    <property type="component" value="Unassembled WGS sequence"/>
</dbReference>
<feature type="domain" description="DUF8035" evidence="2">
    <location>
        <begin position="180"/>
        <end position="233"/>
    </location>
</feature>
<evidence type="ECO:0000313" key="3">
    <source>
        <dbReference type="EMBL" id="KUJ18784.1"/>
    </source>
</evidence>
<feature type="compositionally biased region" description="Basic and acidic residues" evidence="1">
    <location>
        <begin position="319"/>
        <end position="329"/>
    </location>
</feature>
<dbReference type="EMBL" id="KQ947412">
    <property type="protein sequence ID" value="KUJ18784.1"/>
    <property type="molecule type" value="Genomic_DNA"/>
</dbReference>
<dbReference type="STRING" id="149040.A0A194XF73"/>
<sequence length="384" mass="43865">MVKEGDHLSMCVALDDLLATEGHCPFPSCQALLDNAEIRNGGKVCPECGRWALSTPPPTTKSVHQKLPLLDYEYIEPHDLREDLDNTEDVEIYRQIYVQARAITKENIKSGIDAEQRGRGSVPSENTRTIRIVSPPREKPEEKPIKGILRRPRDKFPEDPAPIREGVAPLKDGKKDIPPDARWTKISRKLVNPAALEAGKERFEARDDFVIVLRVLSREEIQAYADVTQRIRATKGSSDKKPATRANVGDRDERQPRSSRHRHKQERQHRQYPERQYRSTIDDANSIRLALEQKQSRLSVPVRLPDYMRDSRASTTSATRHDSTGYRADEDTDYDGIQYTNPSDLVRDDLERTAEHSNHPLRARRSEVSIRTKIVTETGRDSKI</sequence>